<comment type="caution">
    <text evidence="3">The sequence shown here is derived from an EMBL/GenBank/DDBJ whole genome shotgun (WGS) entry which is preliminary data.</text>
</comment>
<dbReference type="InterPro" id="IPR036866">
    <property type="entry name" value="RibonucZ/Hydroxyglut_hydro"/>
</dbReference>
<dbReference type="RefSeq" id="WP_260906855.1">
    <property type="nucleotide sequence ID" value="NZ_JAOCZP010000011.1"/>
</dbReference>
<gene>
    <name evidence="3" type="ORF">N5A92_23870</name>
</gene>
<comment type="similarity">
    <text evidence="1">Belongs to the metallo-beta-lactamase superfamily. Class-B beta-lactamase family.</text>
</comment>
<reference evidence="3 4" key="1">
    <citation type="submission" date="2022-09" db="EMBL/GenBank/DDBJ databases">
        <title>Chelativorans salina sp. nov., a novel slightly halophilic bacterium isolated from a saline lake sediment enrichment.</title>
        <authorList>
            <person name="Gao L."/>
            <person name="Fang B.-Z."/>
            <person name="Li W.-J."/>
        </authorList>
    </citation>
    <scope>NUCLEOTIDE SEQUENCE [LARGE SCALE GENOMIC DNA]</scope>
    <source>
        <strain evidence="3 4">EGI FJ00035</strain>
    </source>
</reference>
<name>A0ABT2LUJ4_9HYPH</name>
<dbReference type="PANTHER" id="PTHR42951">
    <property type="entry name" value="METALLO-BETA-LACTAMASE DOMAIN-CONTAINING"/>
    <property type="match status" value="1"/>
</dbReference>
<dbReference type="InterPro" id="IPR006311">
    <property type="entry name" value="TAT_signal"/>
</dbReference>
<dbReference type="InterPro" id="IPR001279">
    <property type="entry name" value="Metallo-B-lactamas"/>
</dbReference>
<evidence type="ECO:0000313" key="4">
    <source>
        <dbReference type="Proteomes" id="UP001320831"/>
    </source>
</evidence>
<dbReference type="PROSITE" id="PS51318">
    <property type="entry name" value="TAT"/>
    <property type="match status" value="1"/>
</dbReference>
<dbReference type="Proteomes" id="UP001320831">
    <property type="component" value="Unassembled WGS sequence"/>
</dbReference>
<dbReference type="SUPFAM" id="SSF56281">
    <property type="entry name" value="Metallo-hydrolase/oxidoreductase"/>
    <property type="match status" value="1"/>
</dbReference>
<dbReference type="InterPro" id="IPR050855">
    <property type="entry name" value="NDM-1-like"/>
</dbReference>
<dbReference type="Gene3D" id="3.60.15.10">
    <property type="entry name" value="Ribonuclease Z/Hydroxyacylglutathione hydrolase-like"/>
    <property type="match status" value="1"/>
</dbReference>
<keyword evidence="4" id="KW-1185">Reference proteome</keyword>
<dbReference type="EMBL" id="JAOCZP010000011">
    <property type="protein sequence ID" value="MCT7378061.1"/>
    <property type="molecule type" value="Genomic_DNA"/>
</dbReference>
<evidence type="ECO:0000313" key="3">
    <source>
        <dbReference type="EMBL" id="MCT7378061.1"/>
    </source>
</evidence>
<accession>A0ABT2LUJ4</accession>
<dbReference type="PANTHER" id="PTHR42951:SF4">
    <property type="entry name" value="ACYL-COENZYME A THIOESTERASE MBLAC2"/>
    <property type="match status" value="1"/>
</dbReference>
<sequence length="314" mass="33938">MKFRSDDTTLSRRDLIRVSGAGVLAGTGLALAGAAASAQEPAGLVKVHRQGVETPFPLNAYLVEGEDGLVVVDAMLTNSASRNLRAKADGFGKPLRAVLLTHPHPDHYAGLGNLTEGLDIPIVSLAEVNDIARRDDADKDAVISGMFGEEWPTNRIFPNDTIGDGETLDFGPGLRFTVMDIGPAESFHDSIFVLEGPAPTAFVGDLVYSFMHPYMADNANPDWKRAISRLQSELPEDMILHVGHGLPATPAFLAWQEAYLDRFEAAILGADWDNPDAARAAVLEDMMAFLPSDELLFFLEQSILPNAKRLGMAE</sequence>
<proteinExistence type="inferred from homology"/>
<dbReference type="SMART" id="SM00849">
    <property type="entry name" value="Lactamase_B"/>
    <property type="match status" value="1"/>
</dbReference>
<feature type="domain" description="Metallo-beta-lactamase" evidence="2">
    <location>
        <begin position="57"/>
        <end position="244"/>
    </location>
</feature>
<organism evidence="3 4">
    <name type="scientific">Chelativorans salis</name>
    <dbReference type="NCBI Taxonomy" id="2978478"/>
    <lineage>
        <taxon>Bacteria</taxon>
        <taxon>Pseudomonadati</taxon>
        <taxon>Pseudomonadota</taxon>
        <taxon>Alphaproteobacteria</taxon>
        <taxon>Hyphomicrobiales</taxon>
        <taxon>Phyllobacteriaceae</taxon>
        <taxon>Chelativorans</taxon>
    </lineage>
</organism>
<evidence type="ECO:0000259" key="2">
    <source>
        <dbReference type="SMART" id="SM00849"/>
    </source>
</evidence>
<dbReference type="Pfam" id="PF00753">
    <property type="entry name" value="Lactamase_B"/>
    <property type="match status" value="1"/>
</dbReference>
<protein>
    <submittedName>
        <fullName evidence="3">MBL fold metallo-hydrolase</fullName>
    </submittedName>
</protein>
<evidence type="ECO:0000256" key="1">
    <source>
        <dbReference type="ARBA" id="ARBA00005250"/>
    </source>
</evidence>